<organism evidence="5 6">
    <name type="scientific">Amycolatopsis vancoresmycina DSM 44592</name>
    <dbReference type="NCBI Taxonomy" id="1292037"/>
    <lineage>
        <taxon>Bacteria</taxon>
        <taxon>Bacillati</taxon>
        <taxon>Actinomycetota</taxon>
        <taxon>Actinomycetes</taxon>
        <taxon>Pseudonocardiales</taxon>
        <taxon>Pseudonocardiaceae</taxon>
        <taxon>Amycolatopsis</taxon>
    </lineage>
</organism>
<dbReference type="InterPro" id="IPR002347">
    <property type="entry name" value="SDR_fam"/>
</dbReference>
<dbReference type="eggNOG" id="COG1028">
    <property type="taxonomic scope" value="Bacteria"/>
</dbReference>
<keyword evidence="2" id="KW-0560">Oxidoreductase</keyword>
<evidence type="ECO:0000256" key="3">
    <source>
        <dbReference type="RuleBase" id="RU000363"/>
    </source>
</evidence>
<dbReference type="PRINTS" id="PR00081">
    <property type="entry name" value="GDHRDH"/>
</dbReference>
<sequence>MNEIALVTGASRAQGLGFAVAREFATRGHHVVLAGRDLARTRALAEQLTAEGLPADAVRLDVTVAADIAAGAEFLHTRFGRLDVLVNNASTMPDFTALSLLDADRAEARAAYDVDVLGTLALVQACLPLLRAAPAARIVNVSSAAAGQLTAGTGGVRAPGHSLAKYALDALTTALAAELRESGIAVTGVDPGSVATHPERGDDADDRSPAEAALDVVEAAGVPISAAGRAPLA</sequence>
<comment type="similarity">
    <text evidence="1 3">Belongs to the short-chain dehydrogenases/reductases (SDR) family.</text>
</comment>
<dbReference type="Pfam" id="PF00106">
    <property type="entry name" value="adh_short"/>
    <property type="match status" value="1"/>
</dbReference>
<dbReference type="EMBL" id="AOUO01000438">
    <property type="protein sequence ID" value="EOD65145.1"/>
    <property type="molecule type" value="Genomic_DNA"/>
</dbReference>
<name>R1HNN6_9PSEU</name>
<proteinExistence type="inferred from homology"/>
<comment type="caution">
    <text evidence="5">The sequence shown here is derived from an EMBL/GenBank/DDBJ whole genome shotgun (WGS) entry which is preliminary data.</text>
</comment>
<evidence type="ECO:0000256" key="4">
    <source>
        <dbReference type="SAM" id="MobiDB-lite"/>
    </source>
</evidence>
<reference evidence="5 6" key="1">
    <citation type="submission" date="2013-02" db="EMBL/GenBank/DDBJ databases">
        <title>Draft genome sequence of Amycolatopsis vancoresmycina strain DSM 44592T.</title>
        <authorList>
            <person name="Kumar S."/>
            <person name="Kaur N."/>
            <person name="Kaur C."/>
            <person name="Raghava G.P.S."/>
            <person name="Mayilraj S."/>
        </authorList>
    </citation>
    <scope>NUCLEOTIDE SEQUENCE [LARGE SCALE GENOMIC DNA]</scope>
    <source>
        <strain evidence="5 6">DSM 44592</strain>
    </source>
</reference>
<evidence type="ECO:0000256" key="1">
    <source>
        <dbReference type="ARBA" id="ARBA00006484"/>
    </source>
</evidence>
<dbReference type="RefSeq" id="WP_003102308.1">
    <property type="nucleotide sequence ID" value="NZ_AOUO01000438.1"/>
</dbReference>
<gene>
    <name evidence="5" type="ORF">H480_28126</name>
</gene>
<evidence type="ECO:0000313" key="5">
    <source>
        <dbReference type="EMBL" id="EOD65145.1"/>
    </source>
</evidence>
<dbReference type="PANTHER" id="PTHR43669:SF3">
    <property type="entry name" value="ALCOHOL DEHYDROGENASE, PUTATIVE (AFU_ORTHOLOGUE AFUA_3G03445)-RELATED"/>
    <property type="match status" value="1"/>
</dbReference>
<dbReference type="PRINTS" id="PR00080">
    <property type="entry name" value="SDRFAMILY"/>
</dbReference>
<evidence type="ECO:0000256" key="2">
    <source>
        <dbReference type="ARBA" id="ARBA00023002"/>
    </source>
</evidence>
<dbReference type="GO" id="GO:0016491">
    <property type="term" value="F:oxidoreductase activity"/>
    <property type="evidence" value="ECO:0007669"/>
    <property type="project" value="UniProtKB-KW"/>
</dbReference>
<feature type="compositionally biased region" description="Basic and acidic residues" evidence="4">
    <location>
        <begin position="197"/>
        <end position="209"/>
    </location>
</feature>
<dbReference type="SUPFAM" id="SSF51735">
    <property type="entry name" value="NAD(P)-binding Rossmann-fold domains"/>
    <property type="match status" value="1"/>
</dbReference>
<dbReference type="Proteomes" id="UP000014139">
    <property type="component" value="Unassembled WGS sequence"/>
</dbReference>
<dbReference type="PATRIC" id="fig|1292037.4.peg.5304"/>
<accession>R1HNN6</accession>
<dbReference type="PANTHER" id="PTHR43669">
    <property type="entry name" value="5-KETO-D-GLUCONATE 5-REDUCTASE"/>
    <property type="match status" value="1"/>
</dbReference>
<dbReference type="AlphaFoldDB" id="R1HNN6"/>
<evidence type="ECO:0000313" key="6">
    <source>
        <dbReference type="Proteomes" id="UP000014139"/>
    </source>
</evidence>
<protein>
    <submittedName>
        <fullName evidence="5">Short-chain dehydrogenase/reductase SDR</fullName>
    </submittedName>
</protein>
<feature type="region of interest" description="Disordered" evidence="4">
    <location>
        <begin position="189"/>
        <end position="209"/>
    </location>
</feature>
<dbReference type="Gene3D" id="3.40.50.720">
    <property type="entry name" value="NAD(P)-binding Rossmann-like Domain"/>
    <property type="match status" value="1"/>
</dbReference>
<keyword evidence="6" id="KW-1185">Reference proteome</keyword>
<dbReference type="OrthoDB" id="9781117at2"/>
<dbReference type="InterPro" id="IPR036291">
    <property type="entry name" value="NAD(P)-bd_dom_sf"/>
</dbReference>